<name>A0A413E3I7_BACSE</name>
<accession>A0A413E3I7</accession>
<dbReference type="Gene3D" id="3.90.550.10">
    <property type="entry name" value="Spore Coat Polysaccharide Biosynthesis Protein SpsA, Chain A"/>
    <property type="match status" value="1"/>
</dbReference>
<evidence type="ECO:0000256" key="3">
    <source>
        <dbReference type="ARBA" id="ARBA00022723"/>
    </source>
</evidence>
<keyword evidence="2 4" id="KW-0808">Transferase</keyword>
<dbReference type="Pfam" id="PF01501">
    <property type="entry name" value="Glyco_transf_8"/>
    <property type="match status" value="1"/>
</dbReference>
<keyword evidence="3" id="KW-0479">Metal-binding</keyword>
<dbReference type="RefSeq" id="WP_117902026.1">
    <property type="nucleotide sequence ID" value="NZ_JAQPYZ010000059.1"/>
</dbReference>
<dbReference type="GO" id="GO:0016757">
    <property type="term" value="F:glycosyltransferase activity"/>
    <property type="evidence" value="ECO:0007669"/>
    <property type="project" value="UniProtKB-KW"/>
</dbReference>
<dbReference type="AlphaFoldDB" id="A0A413E3I7"/>
<evidence type="ECO:0000313" key="5">
    <source>
        <dbReference type="Proteomes" id="UP000284777"/>
    </source>
</evidence>
<reference evidence="4 5" key="1">
    <citation type="submission" date="2018-08" db="EMBL/GenBank/DDBJ databases">
        <title>A genome reference for cultivated species of the human gut microbiota.</title>
        <authorList>
            <person name="Zou Y."/>
            <person name="Xue W."/>
            <person name="Luo G."/>
        </authorList>
    </citation>
    <scope>NUCLEOTIDE SEQUENCE [LARGE SCALE GENOMIC DNA]</scope>
    <source>
        <strain evidence="4 5">AF05-4</strain>
    </source>
</reference>
<dbReference type="SUPFAM" id="SSF53448">
    <property type="entry name" value="Nucleotide-diphospho-sugar transferases"/>
    <property type="match status" value="1"/>
</dbReference>
<evidence type="ECO:0000256" key="1">
    <source>
        <dbReference type="ARBA" id="ARBA00022676"/>
    </source>
</evidence>
<dbReference type="CDD" id="cd04194">
    <property type="entry name" value="GT8_A4GalT_like"/>
    <property type="match status" value="1"/>
</dbReference>
<dbReference type="InterPro" id="IPR002495">
    <property type="entry name" value="Glyco_trans_8"/>
</dbReference>
<protein>
    <submittedName>
        <fullName evidence="4">Glycosyltransferase family 8 protein</fullName>
    </submittedName>
</protein>
<dbReference type="InterPro" id="IPR050748">
    <property type="entry name" value="Glycosyltrans_8_dom-fam"/>
</dbReference>
<proteinExistence type="predicted"/>
<organism evidence="4 5">
    <name type="scientific">Bacteroides stercoris</name>
    <dbReference type="NCBI Taxonomy" id="46506"/>
    <lineage>
        <taxon>Bacteria</taxon>
        <taxon>Pseudomonadati</taxon>
        <taxon>Bacteroidota</taxon>
        <taxon>Bacteroidia</taxon>
        <taxon>Bacteroidales</taxon>
        <taxon>Bacteroidaceae</taxon>
        <taxon>Bacteroides</taxon>
    </lineage>
</organism>
<dbReference type="PANTHER" id="PTHR13778:SF47">
    <property type="entry name" value="LIPOPOLYSACCHARIDE 1,3-GALACTOSYLTRANSFERASE"/>
    <property type="match status" value="1"/>
</dbReference>
<evidence type="ECO:0000313" key="4">
    <source>
        <dbReference type="EMBL" id="RGW98156.1"/>
    </source>
</evidence>
<comment type="caution">
    <text evidence="4">The sequence shown here is derived from an EMBL/GenBank/DDBJ whole genome shotgun (WGS) entry which is preliminary data.</text>
</comment>
<gene>
    <name evidence="4" type="ORF">DWV41_06965</name>
</gene>
<dbReference type="InterPro" id="IPR029044">
    <property type="entry name" value="Nucleotide-diphossugar_trans"/>
</dbReference>
<sequence length="306" mass="36323">MKKIPIVFSIDHNYVMQAGVCILSLLNSSNEEEFYNIYILGANDITNEDKNLLQQIIQVYYAQITFITMDDRFDNVFEIRGVSKSTYFRLMIPDLLPSYDKIIYSDVDVIFQSGLGDVLNIDLGNNYLGGIKAIGAENIKDYIKSLGLQVDKYINAGFLLINASLQRKDNLFNEFKRHLNKQYQFQDQDIINIVCKDRLTFLPLKYCFTQKSYELYYTNPKRLFSVFSPKEVEEAFTEGIIHYEGTNKPWNGFCYRYDNWWRYYKKSVFYSEEMHFQTAYKIQYPTWTLKKILRLLRNFIRGDYKQ</sequence>
<evidence type="ECO:0000256" key="2">
    <source>
        <dbReference type="ARBA" id="ARBA00022679"/>
    </source>
</evidence>
<keyword evidence="1" id="KW-0328">Glycosyltransferase</keyword>
<dbReference type="Proteomes" id="UP000284777">
    <property type="component" value="Unassembled WGS sequence"/>
</dbReference>
<dbReference type="GO" id="GO:0046872">
    <property type="term" value="F:metal ion binding"/>
    <property type="evidence" value="ECO:0007669"/>
    <property type="project" value="UniProtKB-KW"/>
</dbReference>
<dbReference type="PANTHER" id="PTHR13778">
    <property type="entry name" value="GLYCOSYLTRANSFERASE 8 DOMAIN-CONTAINING PROTEIN"/>
    <property type="match status" value="1"/>
</dbReference>
<dbReference type="EMBL" id="QSBD01000007">
    <property type="protein sequence ID" value="RGW98156.1"/>
    <property type="molecule type" value="Genomic_DNA"/>
</dbReference>